<keyword evidence="6" id="KW-0832">Ubl conjugation</keyword>
<evidence type="ECO:0000256" key="7">
    <source>
        <dbReference type="ARBA" id="ARBA00023198"/>
    </source>
</evidence>
<evidence type="ECO:0000313" key="10">
    <source>
        <dbReference type="Proteomes" id="UP000694620"/>
    </source>
</evidence>
<dbReference type="PANTHER" id="PTHR45690:SF19">
    <property type="entry name" value="NACHT, LRR AND PYD DOMAINS-CONTAINING PROTEIN 3"/>
    <property type="match status" value="1"/>
</dbReference>
<evidence type="ECO:0000259" key="8">
    <source>
        <dbReference type="PROSITE" id="PS50837"/>
    </source>
</evidence>
<dbReference type="SUPFAM" id="SSF52540">
    <property type="entry name" value="P-loop containing nucleoside triphosphate hydrolases"/>
    <property type="match status" value="1"/>
</dbReference>
<organism evidence="9 10">
    <name type="scientific">Erpetoichthys calabaricus</name>
    <name type="common">Rope fish</name>
    <name type="synonym">Calamoichthys calabaricus</name>
    <dbReference type="NCBI Taxonomy" id="27687"/>
    <lineage>
        <taxon>Eukaryota</taxon>
        <taxon>Metazoa</taxon>
        <taxon>Chordata</taxon>
        <taxon>Craniata</taxon>
        <taxon>Vertebrata</taxon>
        <taxon>Euteleostomi</taxon>
        <taxon>Actinopterygii</taxon>
        <taxon>Polypteriformes</taxon>
        <taxon>Polypteridae</taxon>
        <taxon>Erpetoichthys</taxon>
    </lineage>
</organism>
<evidence type="ECO:0000256" key="2">
    <source>
        <dbReference type="ARBA" id="ARBA00022490"/>
    </source>
</evidence>
<reference evidence="9" key="3">
    <citation type="submission" date="2025-09" db="UniProtKB">
        <authorList>
            <consortium name="Ensembl"/>
        </authorList>
    </citation>
    <scope>IDENTIFICATION</scope>
</reference>
<accession>A0A8C4RHK0</accession>
<dbReference type="PROSITE" id="PS50837">
    <property type="entry name" value="NACHT"/>
    <property type="match status" value="1"/>
</dbReference>
<keyword evidence="2" id="KW-0963">Cytoplasm</keyword>
<keyword evidence="3" id="KW-0677">Repeat</keyword>
<evidence type="ECO:0000256" key="5">
    <source>
        <dbReference type="ARBA" id="ARBA00022840"/>
    </source>
</evidence>
<keyword evidence="5" id="KW-0067">ATP-binding</keyword>
<name>A0A8C4RHK0_ERPCA</name>
<comment type="subcellular location">
    <subcellularLocation>
        <location evidence="1">Cytoplasm</location>
    </subcellularLocation>
</comment>
<dbReference type="InterPro" id="IPR041075">
    <property type="entry name" value="NOD1/2_WH"/>
</dbReference>
<feature type="domain" description="NACHT" evidence="8">
    <location>
        <begin position="96"/>
        <end position="290"/>
    </location>
</feature>
<dbReference type="GO" id="GO:0005524">
    <property type="term" value="F:ATP binding"/>
    <property type="evidence" value="ECO:0007669"/>
    <property type="project" value="UniProtKB-KW"/>
</dbReference>
<evidence type="ECO:0000256" key="1">
    <source>
        <dbReference type="ARBA" id="ARBA00004496"/>
    </source>
</evidence>
<keyword evidence="4" id="KW-0547">Nucleotide-binding</keyword>
<dbReference type="Gene3D" id="3.40.50.300">
    <property type="entry name" value="P-loop containing nucleotide triphosphate hydrolases"/>
    <property type="match status" value="1"/>
</dbReference>
<dbReference type="Pfam" id="PF05729">
    <property type="entry name" value="NACHT"/>
    <property type="match status" value="1"/>
</dbReference>
<sequence length="567" mass="66124">IIYSVCTNNYKKLYKEEIKRLYTQIKEYNCLPFERVAFNSRYIKLTIINKRQQLQEKQSELEAIGHDHVCLMKKHKDSKITIKHIFSDTENEDEPKTVVIQGPAGIGKTFTIHKIMLDWSSDEIFQDRFDYVFHLRCRELKISDHENLDNLISRCSTHLQDAVKEVMSKPERLLFIFDGFDELSFPSSQATARESSAVTLLLKRKIIPEASMLITTRPTALEVLDTVVKTDQYIEIVGFLEDEIQKYFLKSFQGQEKGLRMFQIIKGNSVILSLCFVPMVCWIICLMMKENAEDGEDLLTHISTSSQILLHFIHTLLQHHCGTSEKVDFLQNVSRLAFQGIKEGKKIFTEEELWEVSISATGKESTFLSKTFFKRGPNAKAVYHFLHLSVQELFAAMYCASQASSEETEKLLNDSLKPEHRNLLHVVRFLFGLINETSQEILKDLKMFSFNHMKVTLQSWFSTAVKWYKDKYPKASYCGKSQFLLQLMHCLYEMQDGEFVTRAMKWFHQIRLSWCHLNRIDCLVVKYCIEYSDSVLSQIPITCKEMFLGIYININFIDTIHNFGELH</sequence>
<evidence type="ECO:0000256" key="6">
    <source>
        <dbReference type="ARBA" id="ARBA00022843"/>
    </source>
</evidence>
<keyword evidence="7" id="KW-0395">Inflammatory response</keyword>
<dbReference type="GeneTree" id="ENSGT00940000159520"/>
<evidence type="ECO:0000256" key="4">
    <source>
        <dbReference type="ARBA" id="ARBA00022741"/>
    </source>
</evidence>
<evidence type="ECO:0000313" key="9">
    <source>
        <dbReference type="Ensembl" id="ENSECRP00000002666.1"/>
    </source>
</evidence>
<dbReference type="Pfam" id="PF17776">
    <property type="entry name" value="NLRC4_HD2"/>
    <property type="match status" value="1"/>
</dbReference>
<dbReference type="GO" id="GO:0006954">
    <property type="term" value="P:inflammatory response"/>
    <property type="evidence" value="ECO:0007669"/>
    <property type="project" value="UniProtKB-KW"/>
</dbReference>
<dbReference type="PANTHER" id="PTHR45690">
    <property type="entry name" value="NACHT, LRR AND PYD DOMAINS-CONTAINING PROTEIN 12"/>
    <property type="match status" value="1"/>
</dbReference>
<dbReference type="InterPro" id="IPR007111">
    <property type="entry name" value="NACHT_NTPase"/>
</dbReference>
<dbReference type="InterPro" id="IPR027417">
    <property type="entry name" value="P-loop_NTPase"/>
</dbReference>
<reference evidence="9" key="1">
    <citation type="submission" date="2021-06" db="EMBL/GenBank/DDBJ databases">
        <authorList>
            <consortium name="Wellcome Sanger Institute Data Sharing"/>
        </authorList>
    </citation>
    <scope>NUCLEOTIDE SEQUENCE [LARGE SCALE GENOMIC DNA]</scope>
</reference>
<evidence type="ECO:0000256" key="3">
    <source>
        <dbReference type="ARBA" id="ARBA00022737"/>
    </source>
</evidence>
<dbReference type="InterPro" id="IPR050637">
    <property type="entry name" value="NLRP_innate_immun_reg"/>
</dbReference>
<proteinExistence type="predicted"/>
<dbReference type="AlphaFoldDB" id="A0A8C4RHK0"/>
<dbReference type="GO" id="GO:0045087">
    <property type="term" value="P:innate immune response"/>
    <property type="evidence" value="ECO:0007669"/>
    <property type="project" value="UniProtKB-KW"/>
</dbReference>
<dbReference type="Ensembl" id="ENSECRT00000002707.1">
    <property type="protein sequence ID" value="ENSECRP00000002666.1"/>
    <property type="gene ID" value="ENSECRG00000001818.1"/>
</dbReference>
<protein>
    <recommendedName>
        <fullName evidence="8">NACHT domain-containing protein</fullName>
    </recommendedName>
</protein>
<dbReference type="Pfam" id="PF17779">
    <property type="entry name" value="WHD_NOD2"/>
    <property type="match status" value="1"/>
</dbReference>
<reference evidence="9" key="2">
    <citation type="submission" date="2025-08" db="UniProtKB">
        <authorList>
            <consortium name="Ensembl"/>
        </authorList>
    </citation>
    <scope>IDENTIFICATION</scope>
</reference>
<keyword evidence="10" id="KW-1185">Reference proteome</keyword>
<dbReference type="InterPro" id="IPR041267">
    <property type="entry name" value="NLRP_HD2"/>
</dbReference>
<dbReference type="Proteomes" id="UP000694620">
    <property type="component" value="Chromosome 5"/>
</dbReference>
<dbReference type="GO" id="GO:0005737">
    <property type="term" value="C:cytoplasm"/>
    <property type="evidence" value="ECO:0007669"/>
    <property type="project" value="UniProtKB-SubCell"/>
</dbReference>